<dbReference type="OrthoDB" id="9809462at2"/>
<dbReference type="SUPFAM" id="SSF46785">
    <property type="entry name" value="Winged helix' DNA-binding domain"/>
    <property type="match status" value="1"/>
</dbReference>
<organism evidence="5 6">
    <name type="scientific">Paenirhodobacter populi</name>
    <dbReference type="NCBI Taxonomy" id="2306993"/>
    <lineage>
        <taxon>Bacteria</taxon>
        <taxon>Pseudomonadati</taxon>
        <taxon>Pseudomonadota</taxon>
        <taxon>Alphaproteobacteria</taxon>
        <taxon>Rhodobacterales</taxon>
        <taxon>Rhodobacter group</taxon>
        <taxon>Paenirhodobacter</taxon>
    </lineage>
</organism>
<dbReference type="PANTHER" id="PTHR30154">
    <property type="entry name" value="LEUCINE-RESPONSIVE REGULATORY PROTEIN"/>
    <property type="match status" value="1"/>
</dbReference>
<dbReference type="GO" id="GO:0043565">
    <property type="term" value="F:sequence-specific DNA binding"/>
    <property type="evidence" value="ECO:0007669"/>
    <property type="project" value="InterPro"/>
</dbReference>
<dbReference type="InterPro" id="IPR019887">
    <property type="entry name" value="Tscrpt_reg_AsnC/Lrp_C"/>
</dbReference>
<dbReference type="EMBL" id="SAUX01000025">
    <property type="protein sequence ID" value="RWR27027.1"/>
    <property type="molecule type" value="Genomic_DNA"/>
</dbReference>
<gene>
    <name evidence="5" type="ORF">D2T31_18040</name>
</gene>
<dbReference type="GO" id="GO:0006355">
    <property type="term" value="P:regulation of DNA-templated transcription"/>
    <property type="evidence" value="ECO:0007669"/>
    <property type="project" value="UniProtKB-ARBA"/>
</dbReference>
<evidence type="ECO:0000313" key="6">
    <source>
        <dbReference type="Proteomes" id="UP000285295"/>
    </source>
</evidence>
<dbReference type="SMART" id="SM00344">
    <property type="entry name" value="HTH_ASNC"/>
    <property type="match status" value="1"/>
</dbReference>
<evidence type="ECO:0000256" key="1">
    <source>
        <dbReference type="ARBA" id="ARBA00023015"/>
    </source>
</evidence>
<keyword evidence="3" id="KW-0804">Transcription</keyword>
<dbReference type="CDD" id="cd00090">
    <property type="entry name" value="HTH_ARSR"/>
    <property type="match status" value="1"/>
</dbReference>
<name>A0A443K2N3_9RHOB</name>
<dbReference type="InterPro" id="IPR019888">
    <property type="entry name" value="Tscrpt_reg_AsnC-like"/>
</dbReference>
<reference evidence="5 6" key="1">
    <citation type="submission" date="2019-01" db="EMBL/GenBank/DDBJ databases">
        <title>Sinorhodobacter populi sp. nov. isolated from the symptomatic bark tissue of Populus euramericana canker.</title>
        <authorList>
            <person name="Xu G."/>
        </authorList>
    </citation>
    <scope>NUCLEOTIDE SEQUENCE [LARGE SCALE GENOMIC DNA]</scope>
    <source>
        <strain evidence="5 6">D19-10-3-21</strain>
    </source>
</reference>
<evidence type="ECO:0000256" key="2">
    <source>
        <dbReference type="ARBA" id="ARBA00023125"/>
    </source>
</evidence>
<keyword evidence="2" id="KW-0238">DNA-binding</keyword>
<dbReference type="Gene3D" id="1.10.10.10">
    <property type="entry name" value="Winged helix-like DNA-binding domain superfamily/Winged helix DNA-binding domain"/>
    <property type="match status" value="1"/>
</dbReference>
<accession>A0A443K2N3</accession>
<dbReference type="Pfam" id="PF01037">
    <property type="entry name" value="AsnC_trans_reg"/>
    <property type="match status" value="1"/>
</dbReference>
<sequence length="169" mass="18711">MCEENIHMTELGQIEKRILLLLQMDGRMPLSEIARRAEVSEPTVRKKMAAMTESGLLKVAAIVDPACLGYEAAAIIGIDVDRPRIAEVARKLASYPFVDSVSVTTGPWDIMIRAFFETVRDLHDFVFVELGAVEGIRDSQSHLVMRSYKFEGLRGVAGMAETPPFPATD</sequence>
<evidence type="ECO:0000259" key="4">
    <source>
        <dbReference type="PROSITE" id="PS50956"/>
    </source>
</evidence>
<dbReference type="Gene3D" id="3.30.70.920">
    <property type="match status" value="1"/>
</dbReference>
<dbReference type="Proteomes" id="UP000285295">
    <property type="component" value="Unassembled WGS sequence"/>
</dbReference>
<dbReference type="InterPro" id="IPR036388">
    <property type="entry name" value="WH-like_DNA-bd_sf"/>
</dbReference>
<dbReference type="PROSITE" id="PS50956">
    <property type="entry name" value="HTH_ASNC_2"/>
    <property type="match status" value="1"/>
</dbReference>
<dbReference type="AlphaFoldDB" id="A0A443K2N3"/>
<dbReference type="InterPro" id="IPR011008">
    <property type="entry name" value="Dimeric_a/b-barrel"/>
</dbReference>
<evidence type="ECO:0000313" key="5">
    <source>
        <dbReference type="EMBL" id="RWR27027.1"/>
    </source>
</evidence>
<dbReference type="InterPro" id="IPR036390">
    <property type="entry name" value="WH_DNA-bd_sf"/>
</dbReference>
<dbReference type="SUPFAM" id="SSF54909">
    <property type="entry name" value="Dimeric alpha+beta barrel"/>
    <property type="match status" value="1"/>
</dbReference>
<dbReference type="Pfam" id="PF13404">
    <property type="entry name" value="HTH_AsnC-type"/>
    <property type="match status" value="1"/>
</dbReference>
<dbReference type="InterPro" id="IPR011991">
    <property type="entry name" value="ArsR-like_HTH"/>
</dbReference>
<dbReference type="PRINTS" id="PR00033">
    <property type="entry name" value="HTHASNC"/>
</dbReference>
<comment type="caution">
    <text evidence="5">The sequence shown here is derived from an EMBL/GenBank/DDBJ whole genome shotgun (WGS) entry which is preliminary data.</text>
</comment>
<evidence type="ECO:0000256" key="3">
    <source>
        <dbReference type="ARBA" id="ARBA00023163"/>
    </source>
</evidence>
<dbReference type="GO" id="GO:0005829">
    <property type="term" value="C:cytosol"/>
    <property type="evidence" value="ECO:0007669"/>
    <property type="project" value="TreeGrafter"/>
</dbReference>
<dbReference type="GO" id="GO:0043200">
    <property type="term" value="P:response to amino acid"/>
    <property type="evidence" value="ECO:0007669"/>
    <property type="project" value="TreeGrafter"/>
</dbReference>
<keyword evidence="1" id="KW-0805">Transcription regulation</keyword>
<proteinExistence type="predicted"/>
<dbReference type="InterPro" id="IPR000485">
    <property type="entry name" value="AsnC-type_HTH_dom"/>
</dbReference>
<reference evidence="5 6" key="2">
    <citation type="submission" date="2019-01" db="EMBL/GenBank/DDBJ databases">
        <authorList>
            <person name="Li Y."/>
        </authorList>
    </citation>
    <scope>NUCLEOTIDE SEQUENCE [LARGE SCALE GENOMIC DNA]</scope>
    <source>
        <strain evidence="5 6">D19-10-3-21</strain>
    </source>
</reference>
<feature type="domain" description="HTH asnC-type" evidence="4">
    <location>
        <begin position="14"/>
        <end position="71"/>
    </location>
</feature>
<protein>
    <submittedName>
        <fullName evidence="5">Lrp/AsnC family transcriptional regulator</fullName>
    </submittedName>
</protein>
<dbReference type="PANTHER" id="PTHR30154:SF34">
    <property type="entry name" value="TRANSCRIPTIONAL REGULATOR AZLB"/>
    <property type="match status" value="1"/>
</dbReference>